<evidence type="ECO:0000313" key="1">
    <source>
        <dbReference type="EMBL" id="KAF2631099.1"/>
    </source>
</evidence>
<accession>A0ACB6SAL7</accession>
<name>A0ACB6SAL7_9PLEO</name>
<proteinExistence type="predicted"/>
<protein>
    <submittedName>
        <fullName evidence="1">FAD dependent oxidoreductase</fullName>
    </submittedName>
</protein>
<organism evidence="1 2">
    <name type="scientific">Macroventuria anomochaeta</name>
    <dbReference type="NCBI Taxonomy" id="301207"/>
    <lineage>
        <taxon>Eukaryota</taxon>
        <taxon>Fungi</taxon>
        <taxon>Dikarya</taxon>
        <taxon>Ascomycota</taxon>
        <taxon>Pezizomycotina</taxon>
        <taxon>Dothideomycetes</taxon>
        <taxon>Pleosporomycetidae</taxon>
        <taxon>Pleosporales</taxon>
        <taxon>Pleosporineae</taxon>
        <taxon>Didymellaceae</taxon>
        <taxon>Macroventuria</taxon>
    </lineage>
</organism>
<comment type="caution">
    <text evidence="1">The sequence shown here is derived from an EMBL/GenBank/DDBJ whole genome shotgun (WGS) entry which is preliminary data.</text>
</comment>
<reference evidence="1" key="1">
    <citation type="journal article" date="2020" name="Stud. Mycol.">
        <title>101 Dothideomycetes genomes: a test case for predicting lifestyles and emergence of pathogens.</title>
        <authorList>
            <person name="Haridas S."/>
            <person name="Albert R."/>
            <person name="Binder M."/>
            <person name="Bloem J."/>
            <person name="Labutti K."/>
            <person name="Salamov A."/>
            <person name="Andreopoulos B."/>
            <person name="Baker S."/>
            <person name="Barry K."/>
            <person name="Bills G."/>
            <person name="Bluhm B."/>
            <person name="Cannon C."/>
            <person name="Castanera R."/>
            <person name="Culley D."/>
            <person name="Daum C."/>
            <person name="Ezra D."/>
            <person name="Gonzalez J."/>
            <person name="Henrissat B."/>
            <person name="Kuo A."/>
            <person name="Liang C."/>
            <person name="Lipzen A."/>
            <person name="Lutzoni F."/>
            <person name="Magnuson J."/>
            <person name="Mondo S."/>
            <person name="Nolan M."/>
            <person name="Ohm R."/>
            <person name="Pangilinan J."/>
            <person name="Park H.-J."/>
            <person name="Ramirez L."/>
            <person name="Alfaro M."/>
            <person name="Sun H."/>
            <person name="Tritt A."/>
            <person name="Yoshinaga Y."/>
            <person name="Zwiers L.-H."/>
            <person name="Turgeon B."/>
            <person name="Goodwin S."/>
            <person name="Spatafora J."/>
            <person name="Crous P."/>
            <person name="Grigoriev I."/>
        </authorList>
    </citation>
    <scope>NUCLEOTIDE SEQUENCE</scope>
    <source>
        <strain evidence="1">CBS 525.71</strain>
    </source>
</reference>
<evidence type="ECO:0000313" key="2">
    <source>
        <dbReference type="Proteomes" id="UP000799754"/>
    </source>
</evidence>
<sequence length="516" mass="57167">MEDRARIPVSPPVADPVPSYWHDPESSLTNINHGQDDSHEPYDYVIIGSGISGTMIAYNLLKKNPKYRIMMLEAREICSGATGRNGGHTKAASYRSYLQHAEELGKEEALKIARLEYDNIVETHRLAEELGIDCENKLCKTVDIIYDKPTFELGKMAIQALRADVQDEEKEAGKMAWYNIRENIETVSEHFRVSAKNENPVVEDKETVAGAFEYIAGRVHAYRFTTGVLAECIKMGLQICTNTPVLEIEPSRDIADFLWDISTQNDTFIARNLILATNGYTPFLERSLQGAIVPLRGQITAQKSGKASKLSVPLPTTFSFIYKSGYEYMIPRPLPGGGQHIVIGGGLGRLPEAGASEFGTVDDSSLNPEISKYLHGSLAGYFGSTNWGEISNEEASNRVVQEWTGIMGATADGRPFVGKVPGKMDYRNLPEYDGPKEDVPLRNLWISAGFNGHGMVLCLKSAEALVKMIENDGMGWTNDGPGNVDGLDWFPKSFLISEDRLKRCQFKGRTDLLPKE</sequence>
<keyword evidence="2" id="KW-1185">Reference proteome</keyword>
<dbReference type="Proteomes" id="UP000799754">
    <property type="component" value="Unassembled WGS sequence"/>
</dbReference>
<gene>
    <name evidence="1" type="ORF">BU25DRAFT_407654</name>
</gene>
<dbReference type="EMBL" id="MU006705">
    <property type="protein sequence ID" value="KAF2631099.1"/>
    <property type="molecule type" value="Genomic_DNA"/>
</dbReference>